<dbReference type="PROSITE" id="PS51257">
    <property type="entry name" value="PROKAR_LIPOPROTEIN"/>
    <property type="match status" value="1"/>
</dbReference>
<protein>
    <submittedName>
        <fullName evidence="1">Uncharacterized protein</fullName>
    </submittedName>
</protein>
<organism evidence="1">
    <name type="scientific">Brassica oleracea</name>
    <name type="common">Wild cabbage</name>
    <dbReference type="NCBI Taxonomy" id="3712"/>
    <lineage>
        <taxon>Eukaryota</taxon>
        <taxon>Viridiplantae</taxon>
        <taxon>Streptophyta</taxon>
        <taxon>Embryophyta</taxon>
        <taxon>Tracheophyta</taxon>
        <taxon>Spermatophyta</taxon>
        <taxon>Magnoliopsida</taxon>
        <taxon>eudicotyledons</taxon>
        <taxon>Gunneridae</taxon>
        <taxon>Pentapetalae</taxon>
        <taxon>rosids</taxon>
        <taxon>malvids</taxon>
        <taxon>Brassicales</taxon>
        <taxon>Brassicaceae</taxon>
        <taxon>Brassiceae</taxon>
        <taxon>Brassica</taxon>
    </lineage>
</organism>
<sequence length="41" mass="4429">MSNTIRSGTRENLFKNLIYLIASAAFLATGSCLPVPTVSRD</sequence>
<gene>
    <name evidence="1" type="ORF">BOLC6T35338H</name>
</gene>
<name>A0A3P6GU28_BRAOL</name>
<proteinExistence type="predicted"/>
<evidence type="ECO:0000313" key="1">
    <source>
        <dbReference type="EMBL" id="VDD59885.1"/>
    </source>
</evidence>
<accession>A0A3P6GU28</accession>
<dbReference type="AlphaFoldDB" id="A0A3P6GU28"/>
<dbReference type="EMBL" id="LR031880">
    <property type="protein sequence ID" value="VDD59885.1"/>
    <property type="molecule type" value="Genomic_DNA"/>
</dbReference>
<reference evidence="1" key="1">
    <citation type="submission" date="2018-11" db="EMBL/GenBank/DDBJ databases">
        <authorList>
            <consortium name="Genoscope - CEA"/>
            <person name="William W."/>
        </authorList>
    </citation>
    <scope>NUCLEOTIDE SEQUENCE</scope>
</reference>